<proteinExistence type="predicted"/>
<name>A0A455U5Z5_9GAMM</name>
<gene>
    <name evidence="1" type="ORF">HSBAA_10040</name>
</gene>
<organism evidence="1 2">
    <name type="scientific">Vreelandella sulfidaeris</name>
    <dbReference type="NCBI Taxonomy" id="115553"/>
    <lineage>
        <taxon>Bacteria</taxon>
        <taxon>Pseudomonadati</taxon>
        <taxon>Pseudomonadota</taxon>
        <taxon>Gammaproteobacteria</taxon>
        <taxon>Oceanospirillales</taxon>
        <taxon>Halomonadaceae</taxon>
        <taxon>Vreelandella</taxon>
    </lineage>
</organism>
<dbReference type="PANTHER" id="PTHR11085:SF10">
    <property type="entry name" value="NAD-DEPENDENT PROTEIN DEACYLASE SIRTUIN-5, MITOCHONDRIAL-RELATED"/>
    <property type="match status" value="1"/>
</dbReference>
<evidence type="ECO:0000313" key="2">
    <source>
        <dbReference type="Proteomes" id="UP000320231"/>
    </source>
</evidence>
<dbReference type="Pfam" id="PF02146">
    <property type="entry name" value="SIR2"/>
    <property type="match status" value="1"/>
</dbReference>
<dbReference type="Proteomes" id="UP000320231">
    <property type="component" value="Chromosome"/>
</dbReference>
<dbReference type="GO" id="GO:0070403">
    <property type="term" value="F:NAD+ binding"/>
    <property type="evidence" value="ECO:0007669"/>
    <property type="project" value="InterPro"/>
</dbReference>
<dbReference type="KEGG" id="hsr:HSBAA_10040"/>
<dbReference type="InterPro" id="IPR003000">
    <property type="entry name" value="Sirtuin"/>
</dbReference>
<dbReference type="GO" id="GO:0017136">
    <property type="term" value="F:histone deacetylase activity, NAD-dependent"/>
    <property type="evidence" value="ECO:0007669"/>
    <property type="project" value="TreeGrafter"/>
</dbReference>
<dbReference type="InterPro" id="IPR050134">
    <property type="entry name" value="NAD-dep_sirtuin_deacylases"/>
</dbReference>
<protein>
    <submittedName>
        <fullName evidence="1">Uncharacterized protein</fullName>
    </submittedName>
</protein>
<evidence type="ECO:0000313" key="1">
    <source>
        <dbReference type="EMBL" id="BBI59698.1"/>
    </source>
</evidence>
<dbReference type="PANTHER" id="PTHR11085">
    <property type="entry name" value="NAD-DEPENDENT PROTEIN DEACYLASE SIRTUIN-5, MITOCHONDRIAL-RELATED"/>
    <property type="match status" value="1"/>
</dbReference>
<sequence length="63" mass="6870">MTQVVEIANSITQAGEELAAFIQQHPKLWVITGAGVSTDSGIPDYRDADGQWKRPPRCSMAIL</sequence>
<dbReference type="AlphaFoldDB" id="A0A455U5Z5"/>
<dbReference type="Gene3D" id="3.40.50.1220">
    <property type="entry name" value="TPP-binding domain"/>
    <property type="match status" value="1"/>
</dbReference>
<dbReference type="InterPro" id="IPR029035">
    <property type="entry name" value="DHS-like_NAD/FAD-binding_dom"/>
</dbReference>
<dbReference type="EMBL" id="AP019514">
    <property type="protein sequence ID" value="BBI59698.1"/>
    <property type="molecule type" value="Genomic_DNA"/>
</dbReference>
<reference evidence="1 2" key="1">
    <citation type="journal article" date="2019" name="Microbiol. Resour. Announc.">
        <title>Complete Genome Sequence of Halomonas sulfidaeris Strain Esulfide1 Isolated from a Metal Sulfide Rock at a Depth of 2,200 Meters, Obtained Using Nanopore Sequencing.</title>
        <authorList>
            <person name="Saito M."/>
            <person name="Nishigata A."/>
            <person name="Galipon J."/>
            <person name="Arakawa K."/>
        </authorList>
    </citation>
    <scope>NUCLEOTIDE SEQUENCE [LARGE SCALE GENOMIC DNA]</scope>
    <source>
        <strain evidence="1 2">ATCC BAA-803</strain>
    </source>
</reference>
<dbReference type="SUPFAM" id="SSF52467">
    <property type="entry name" value="DHS-like NAD/FAD-binding domain"/>
    <property type="match status" value="1"/>
</dbReference>
<accession>A0A455U5Z5</accession>